<dbReference type="PROSITE" id="PS01124">
    <property type="entry name" value="HTH_ARAC_FAMILY_2"/>
    <property type="match status" value="1"/>
</dbReference>
<dbReference type="Pfam" id="PF12833">
    <property type="entry name" value="HTH_18"/>
    <property type="match status" value="1"/>
</dbReference>
<keyword evidence="7" id="KW-1185">Reference proteome</keyword>
<sequence>MPRSRCSPKRDRCQTRRVSDTARELGYASDEGFSRAFRRHVGVTPSAWRSQRTHVPA</sequence>
<evidence type="ECO:0000313" key="7">
    <source>
        <dbReference type="Proteomes" id="UP001553715"/>
    </source>
</evidence>
<evidence type="ECO:0000256" key="3">
    <source>
        <dbReference type="ARBA" id="ARBA00023163"/>
    </source>
</evidence>
<comment type="caution">
    <text evidence="6">The sequence shown here is derived from an EMBL/GenBank/DDBJ whole genome shotgun (WGS) entry which is preliminary data.</text>
</comment>
<gene>
    <name evidence="6" type="ORF">AB0301_03645</name>
</gene>
<dbReference type="Proteomes" id="UP001553715">
    <property type="component" value="Unassembled WGS sequence"/>
</dbReference>
<evidence type="ECO:0000313" key="6">
    <source>
        <dbReference type="EMBL" id="MEW1974167.1"/>
    </source>
</evidence>
<keyword evidence="2" id="KW-0238">DNA-binding</keyword>
<dbReference type="InterPro" id="IPR018060">
    <property type="entry name" value="HTH_AraC"/>
</dbReference>
<reference evidence="6 7" key="1">
    <citation type="submission" date="2024-06" db="EMBL/GenBank/DDBJ databases">
        <title>The Natural Products Discovery Center: Release of the First 8490 Sequenced Strains for Exploring Actinobacteria Biosynthetic Diversity.</title>
        <authorList>
            <person name="Kalkreuter E."/>
            <person name="Kautsar S.A."/>
            <person name="Yang D."/>
            <person name="Bader C.D."/>
            <person name="Teijaro C.N."/>
            <person name="Fluegel L."/>
            <person name="Davis C.M."/>
            <person name="Simpson J.R."/>
            <person name="Lauterbach L."/>
            <person name="Steele A.D."/>
            <person name="Gui C."/>
            <person name="Meng S."/>
            <person name="Li G."/>
            <person name="Viehrig K."/>
            <person name="Ye F."/>
            <person name="Su P."/>
            <person name="Kiefer A.F."/>
            <person name="Nichols A."/>
            <person name="Cepeda A.J."/>
            <person name="Yan W."/>
            <person name="Fan B."/>
            <person name="Jiang Y."/>
            <person name="Adhikari A."/>
            <person name="Zheng C.-J."/>
            <person name="Schuster L."/>
            <person name="Cowan T.M."/>
            <person name="Smanski M.J."/>
            <person name="Chevrette M.G."/>
            <person name="De Carvalho L.P.S."/>
            <person name="Shen B."/>
        </authorList>
    </citation>
    <scope>NUCLEOTIDE SEQUENCE [LARGE SCALE GENOMIC DNA]</scope>
    <source>
        <strain evidence="6 7">NPDC077434</strain>
    </source>
</reference>
<evidence type="ECO:0000256" key="4">
    <source>
        <dbReference type="SAM" id="MobiDB-lite"/>
    </source>
</evidence>
<feature type="compositionally biased region" description="Basic and acidic residues" evidence="4">
    <location>
        <begin position="8"/>
        <end position="20"/>
    </location>
</feature>
<protein>
    <submittedName>
        <fullName evidence="6">Helix-turn-helix domain-containing protein</fullName>
    </submittedName>
</protein>
<evidence type="ECO:0000256" key="1">
    <source>
        <dbReference type="ARBA" id="ARBA00023015"/>
    </source>
</evidence>
<feature type="domain" description="HTH araC/xylS-type" evidence="5">
    <location>
        <begin position="18"/>
        <end position="51"/>
    </location>
</feature>
<accession>A0ABV3LFK8</accession>
<dbReference type="EMBL" id="JBFBMH010000003">
    <property type="protein sequence ID" value="MEW1974167.1"/>
    <property type="molecule type" value="Genomic_DNA"/>
</dbReference>
<feature type="region of interest" description="Disordered" evidence="4">
    <location>
        <begin position="1"/>
        <end position="20"/>
    </location>
</feature>
<dbReference type="Gene3D" id="1.10.10.60">
    <property type="entry name" value="Homeodomain-like"/>
    <property type="match status" value="1"/>
</dbReference>
<dbReference type="SUPFAM" id="SSF46689">
    <property type="entry name" value="Homeodomain-like"/>
    <property type="match status" value="1"/>
</dbReference>
<evidence type="ECO:0000256" key="2">
    <source>
        <dbReference type="ARBA" id="ARBA00023125"/>
    </source>
</evidence>
<organism evidence="6 7">
    <name type="scientific">Microbacterium profundi</name>
    <dbReference type="NCBI Taxonomy" id="450380"/>
    <lineage>
        <taxon>Bacteria</taxon>
        <taxon>Bacillati</taxon>
        <taxon>Actinomycetota</taxon>
        <taxon>Actinomycetes</taxon>
        <taxon>Micrococcales</taxon>
        <taxon>Microbacteriaceae</taxon>
        <taxon>Microbacterium</taxon>
    </lineage>
</organism>
<proteinExistence type="predicted"/>
<keyword evidence="3" id="KW-0804">Transcription</keyword>
<dbReference type="InterPro" id="IPR020449">
    <property type="entry name" value="Tscrpt_reg_AraC-type_HTH"/>
</dbReference>
<dbReference type="InterPro" id="IPR009057">
    <property type="entry name" value="Homeodomain-like_sf"/>
</dbReference>
<dbReference type="PRINTS" id="PR00032">
    <property type="entry name" value="HTHARAC"/>
</dbReference>
<dbReference type="RefSeq" id="WP_234001555.1">
    <property type="nucleotide sequence ID" value="NZ_JAJVKR010000018.1"/>
</dbReference>
<keyword evidence="1" id="KW-0805">Transcription regulation</keyword>
<evidence type="ECO:0000259" key="5">
    <source>
        <dbReference type="PROSITE" id="PS01124"/>
    </source>
</evidence>
<name>A0ABV3LFK8_9MICO</name>